<accession>A0A365HD24</accession>
<comment type="caution">
    <text evidence="2">The sequence shown here is derived from an EMBL/GenBank/DDBJ whole genome shotgun (WGS) entry which is preliminary data.</text>
</comment>
<name>A0A365HD24_9ACTN</name>
<dbReference type="RefSeq" id="WP_111863069.1">
    <property type="nucleotide sequence ID" value="NZ_QLYX01000001.1"/>
</dbReference>
<dbReference type="SMART" id="SM01260">
    <property type="entry name" value="LANC_like"/>
    <property type="match status" value="1"/>
</dbReference>
<dbReference type="CDD" id="cd04793">
    <property type="entry name" value="LanC"/>
    <property type="match status" value="1"/>
</dbReference>
<dbReference type="OrthoDB" id="1882482at2"/>
<evidence type="ECO:0000313" key="3">
    <source>
        <dbReference type="Proteomes" id="UP000251891"/>
    </source>
</evidence>
<dbReference type="PRINTS" id="PR01955">
    <property type="entry name" value="LANCFRANKIA"/>
</dbReference>
<protein>
    <submittedName>
        <fullName evidence="2">Lanthionine synthetase</fullName>
    </submittedName>
</protein>
<dbReference type="InterPro" id="IPR033889">
    <property type="entry name" value="LanC"/>
</dbReference>
<keyword evidence="3" id="KW-1185">Reference proteome</keyword>
<keyword evidence="1" id="KW-0862">Zinc</keyword>
<dbReference type="AlphaFoldDB" id="A0A365HD24"/>
<dbReference type="PRINTS" id="PR01950">
    <property type="entry name" value="LANCSUPER"/>
</dbReference>
<feature type="binding site" evidence="1">
    <location>
        <position position="247"/>
    </location>
    <ligand>
        <name>Zn(2+)</name>
        <dbReference type="ChEBI" id="CHEBI:29105"/>
    </ligand>
</feature>
<feature type="binding site" evidence="1">
    <location>
        <position position="297"/>
    </location>
    <ligand>
        <name>Zn(2+)</name>
        <dbReference type="ChEBI" id="CHEBI:29105"/>
    </ligand>
</feature>
<dbReference type="SUPFAM" id="SSF158745">
    <property type="entry name" value="LanC-like"/>
    <property type="match status" value="1"/>
</dbReference>
<reference evidence="2 3" key="1">
    <citation type="submission" date="2018-06" db="EMBL/GenBank/DDBJ databases">
        <title>Actinomadura craniellae sp. nov. isolated from marine sponge Craniella sp.</title>
        <authorList>
            <person name="Li L."/>
            <person name="Xu Q.H."/>
            <person name="Lin H.W."/>
            <person name="Lu Y.H."/>
        </authorList>
    </citation>
    <scope>NUCLEOTIDE SEQUENCE [LARGE SCALE GENOMIC DNA]</scope>
    <source>
        <strain evidence="2 3">LHW63021</strain>
    </source>
</reference>
<organism evidence="2 3">
    <name type="scientific">Actinomadura craniellae</name>
    <dbReference type="NCBI Taxonomy" id="2231787"/>
    <lineage>
        <taxon>Bacteria</taxon>
        <taxon>Bacillati</taxon>
        <taxon>Actinomycetota</taxon>
        <taxon>Actinomycetes</taxon>
        <taxon>Streptosporangiales</taxon>
        <taxon>Thermomonosporaceae</taxon>
        <taxon>Actinomadura</taxon>
    </lineage>
</organism>
<dbReference type="Pfam" id="PF05147">
    <property type="entry name" value="LANC_like"/>
    <property type="match status" value="1"/>
</dbReference>
<dbReference type="InterPro" id="IPR007822">
    <property type="entry name" value="LANC-like"/>
</dbReference>
<evidence type="ECO:0000313" key="2">
    <source>
        <dbReference type="EMBL" id="RAY17015.1"/>
    </source>
</evidence>
<dbReference type="GO" id="GO:0046872">
    <property type="term" value="F:metal ion binding"/>
    <property type="evidence" value="ECO:0007669"/>
    <property type="project" value="UniProtKB-KW"/>
</dbReference>
<dbReference type="Proteomes" id="UP000251891">
    <property type="component" value="Unassembled WGS sequence"/>
</dbReference>
<gene>
    <name evidence="2" type="ORF">DPM19_02300</name>
</gene>
<evidence type="ECO:0000256" key="1">
    <source>
        <dbReference type="PIRSR" id="PIRSR607822-1"/>
    </source>
</evidence>
<feature type="binding site" evidence="1">
    <location>
        <position position="296"/>
    </location>
    <ligand>
        <name>Zn(2+)</name>
        <dbReference type="ChEBI" id="CHEBI:29105"/>
    </ligand>
</feature>
<keyword evidence="1" id="KW-0479">Metal-binding</keyword>
<sequence>MTPGQSLSGGAAGTALLHIEHARTDPAAWSTVAATLTRAVADGVTTAPVASLYYGAPALSFVLHTADGLPGIDQATATVDAGTATVTRHRLDTAHRRIDRHQQPLLAEYDLIGGLTGIGVALRRSSSTDLLADVLTYLVRLTEPIGGLPGWWCPSGPNRTGPGPPGGHSNQGAAHGITGPLALLAVTLIDGIHVPGHVDAITRITGWLDTWEQHTDDGDPWWPEIITLDDLHAGRLSQTGPLRPSWCYGTPGIARAQQLAARALGDTARQHHVETAFITCVTDPRQVDRLIDRGLCHGTAGLLATGRRIAADALTPIPLTPLLHRHQGHAAPDAEPPGLLEGSSGAALATAGTLTSWDACLLLV</sequence>
<dbReference type="Gene3D" id="1.50.10.20">
    <property type="match status" value="1"/>
</dbReference>
<dbReference type="EMBL" id="QLYX01000001">
    <property type="protein sequence ID" value="RAY17015.1"/>
    <property type="molecule type" value="Genomic_DNA"/>
</dbReference>
<dbReference type="GO" id="GO:0031179">
    <property type="term" value="P:peptide modification"/>
    <property type="evidence" value="ECO:0007669"/>
    <property type="project" value="InterPro"/>
</dbReference>
<proteinExistence type="predicted"/>